<dbReference type="PANTHER" id="PTHR45586">
    <property type="entry name" value="TPR REPEAT-CONTAINING PROTEIN PA4667"/>
    <property type="match status" value="1"/>
</dbReference>
<evidence type="ECO:0000256" key="4">
    <source>
        <dbReference type="SAM" id="MobiDB-lite"/>
    </source>
</evidence>
<evidence type="ECO:0000313" key="5">
    <source>
        <dbReference type="EMBL" id="ATB38679.1"/>
    </source>
</evidence>
<evidence type="ECO:0000256" key="1">
    <source>
        <dbReference type="ARBA" id="ARBA00022737"/>
    </source>
</evidence>
<dbReference type="RefSeq" id="WP_095986821.1">
    <property type="nucleotide sequence ID" value="NZ_CP022098.1"/>
</dbReference>
<dbReference type="EMBL" id="CP022098">
    <property type="protein sequence ID" value="ATB38679.1"/>
    <property type="molecule type" value="Genomic_DNA"/>
</dbReference>
<dbReference type="PANTHER" id="PTHR45586:SF1">
    <property type="entry name" value="LIPOPOLYSACCHARIDE ASSEMBLY PROTEIN B"/>
    <property type="match status" value="1"/>
</dbReference>
<dbReference type="Gene3D" id="1.25.40.10">
    <property type="entry name" value="Tetratricopeptide repeat domain"/>
    <property type="match status" value="2"/>
</dbReference>
<evidence type="ECO:0000256" key="3">
    <source>
        <dbReference type="PROSITE-ProRule" id="PRU00339"/>
    </source>
</evidence>
<name>A0A250J3Z8_9BACT</name>
<dbReference type="SMART" id="SM00028">
    <property type="entry name" value="TPR"/>
    <property type="match status" value="4"/>
</dbReference>
<reference evidence="5 6" key="1">
    <citation type="submission" date="2017-06" db="EMBL/GenBank/DDBJ databases">
        <title>Sequencing and comparative analysis of myxobacterial genomes.</title>
        <authorList>
            <person name="Rupp O."/>
            <person name="Goesmann A."/>
            <person name="Sogaard-Andersen L."/>
        </authorList>
    </citation>
    <scope>NUCLEOTIDE SEQUENCE [LARGE SCALE GENOMIC DNA]</scope>
    <source>
        <strain evidence="5 6">DSM 52655</strain>
    </source>
</reference>
<gene>
    <name evidence="5" type="ORF">CYFUS_004114</name>
</gene>
<dbReference type="InterPro" id="IPR019734">
    <property type="entry name" value="TPR_rpt"/>
</dbReference>
<feature type="region of interest" description="Disordered" evidence="4">
    <location>
        <begin position="214"/>
        <end position="246"/>
    </location>
</feature>
<sequence length="423" mass="46424">MSSLGELLARGNTKQISDEATRRLNKDPKDGEALLALARVALLEGNDSRVMALLQQAAPLADKQELALVRGALSLKRQDWKKAREIYQPFATQEPVRYSGLFGLGVSLLELGQAKEAREVLERVVAQAPPDPSFHLELGRAYMLLSQPRSAVHQFVLCLRLDPKQDRAWFFLANMMGSRGRQRRAESMVILGLSHTPESPLLLGLVKQDAASADAAPPSAPAKGVPARGLAPARTSAPAQPPLPVDVNSEEYPVALGTQITALIERGQAREALRRVREAQAQGVRTLGLKLIEGWACEAQVPPDVKGAIRVYEEACEAFPTHWMPRNALGVLLMRQGLRYGPDSTYTKDAIKALEEAVRCAPEEAEPRFNLAQVYFQGTRFAEAATVARRLVEEVKTSDPVIHGHASKLLEVLEHKLNKDKTK</sequence>
<feature type="repeat" description="TPR" evidence="3">
    <location>
        <begin position="132"/>
        <end position="165"/>
    </location>
</feature>
<keyword evidence="1" id="KW-0677">Repeat</keyword>
<evidence type="ECO:0000313" key="6">
    <source>
        <dbReference type="Proteomes" id="UP000217257"/>
    </source>
</evidence>
<keyword evidence="2 3" id="KW-0802">TPR repeat</keyword>
<dbReference type="SUPFAM" id="SSF48452">
    <property type="entry name" value="TPR-like"/>
    <property type="match status" value="2"/>
</dbReference>
<protein>
    <recommendedName>
        <fullName evidence="7">Tetratricopeptide repeat protein</fullName>
    </recommendedName>
</protein>
<accession>A0A250J3Z8</accession>
<evidence type="ECO:0008006" key="7">
    <source>
        <dbReference type="Google" id="ProtNLM"/>
    </source>
</evidence>
<proteinExistence type="predicted"/>
<dbReference type="KEGG" id="cfus:CYFUS_004114"/>
<dbReference type="PROSITE" id="PS50005">
    <property type="entry name" value="TPR"/>
    <property type="match status" value="1"/>
</dbReference>
<dbReference type="InterPro" id="IPR011990">
    <property type="entry name" value="TPR-like_helical_dom_sf"/>
</dbReference>
<dbReference type="Pfam" id="PF13432">
    <property type="entry name" value="TPR_16"/>
    <property type="match status" value="2"/>
</dbReference>
<organism evidence="5 6">
    <name type="scientific">Cystobacter fuscus</name>
    <dbReference type="NCBI Taxonomy" id="43"/>
    <lineage>
        <taxon>Bacteria</taxon>
        <taxon>Pseudomonadati</taxon>
        <taxon>Myxococcota</taxon>
        <taxon>Myxococcia</taxon>
        <taxon>Myxococcales</taxon>
        <taxon>Cystobacterineae</taxon>
        <taxon>Archangiaceae</taxon>
        <taxon>Cystobacter</taxon>
    </lineage>
</organism>
<dbReference type="Proteomes" id="UP000217257">
    <property type="component" value="Chromosome"/>
</dbReference>
<dbReference type="AlphaFoldDB" id="A0A250J3Z8"/>
<evidence type="ECO:0000256" key="2">
    <source>
        <dbReference type="ARBA" id="ARBA00022803"/>
    </source>
</evidence>
<dbReference type="InterPro" id="IPR051012">
    <property type="entry name" value="CellSynth/LPSAsmb/PSIAsmb"/>
</dbReference>